<sequence length="375" mass="38813">MISVYAYAGGGGAEHQEVKPEPAAARRGAAPRVRRYKAWGGVPKKKAETGKTTMISTVGFFKVEPTEKRSSSSTNHGEPDVVRVAATAEGVGERAASRTAGLSPAVCRRSKSARSTSDGGGSEMADTHEQAHADESNVIPRGATSIRRRDDSEADPRGGEEHGVAAADNAQGLPPRKGGAKLEVARVRTDDDGAGVQRRPSERCKATDDVAQNASCGFPRSSSDVCSKHRRTLRLSPDRQRLLPDRTCGAPRAVEAVGGDNSGGGGGGVSRDRVLGKRCAGGRVALQGTVDDSERRPARKKAKRADVGTRGDVDGGGGGGGGVGCGQPVSEKEVNVLGVPNPGGWGEGGANEHGGWRFPTVVFDGECFQGVIFGV</sequence>
<evidence type="ECO:0000313" key="3">
    <source>
        <dbReference type="Proteomes" id="UP000002630"/>
    </source>
</evidence>
<evidence type="ECO:0000256" key="1">
    <source>
        <dbReference type="SAM" id="MobiDB-lite"/>
    </source>
</evidence>
<organism evidence="2 3">
    <name type="scientific">Ectocarpus siliculosus</name>
    <name type="common">Brown alga</name>
    <name type="synonym">Conferva siliculosa</name>
    <dbReference type="NCBI Taxonomy" id="2880"/>
    <lineage>
        <taxon>Eukaryota</taxon>
        <taxon>Sar</taxon>
        <taxon>Stramenopiles</taxon>
        <taxon>Ochrophyta</taxon>
        <taxon>PX clade</taxon>
        <taxon>Phaeophyceae</taxon>
        <taxon>Ectocarpales</taxon>
        <taxon>Ectocarpaceae</taxon>
        <taxon>Ectocarpus</taxon>
    </lineage>
</organism>
<dbReference type="EMBL" id="FN649750">
    <property type="protein sequence ID" value="CBN74337.1"/>
    <property type="molecule type" value="Genomic_DNA"/>
</dbReference>
<feature type="compositionally biased region" description="Basic and acidic residues" evidence="1">
    <location>
        <begin position="304"/>
        <end position="313"/>
    </location>
</feature>
<dbReference type="InParanoid" id="D8LHB8"/>
<feature type="region of interest" description="Disordered" evidence="1">
    <location>
        <begin position="289"/>
        <end position="327"/>
    </location>
</feature>
<keyword evidence="3" id="KW-1185">Reference proteome</keyword>
<feature type="region of interest" description="Disordered" evidence="1">
    <location>
        <begin position="8"/>
        <end position="29"/>
    </location>
</feature>
<protein>
    <submittedName>
        <fullName evidence="2">Uncharacterized protein</fullName>
    </submittedName>
</protein>
<dbReference type="EMBL" id="FN648364">
    <property type="protein sequence ID" value="CBN74337.1"/>
    <property type="molecule type" value="Genomic_DNA"/>
</dbReference>
<feature type="compositionally biased region" description="Basic and acidic residues" evidence="1">
    <location>
        <begin position="125"/>
        <end position="135"/>
    </location>
</feature>
<dbReference type="OrthoDB" id="10523235at2759"/>
<feature type="region of interest" description="Disordered" evidence="1">
    <location>
        <begin position="92"/>
        <end position="186"/>
    </location>
</feature>
<evidence type="ECO:0000313" key="2">
    <source>
        <dbReference type="EMBL" id="CBN74337.1"/>
    </source>
</evidence>
<reference evidence="2 3" key="1">
    <citation type="journal article" date="2010" name="Nature">
        <title>The Ectocarpus genome and the independent evolution of multicellularity in brown algae.</title>
        <authorList>
            <person name="Cock J.M."/>
            <person name="Sterck L."/>
            <person name="Rouze P."/>
            <person name="Scornet D."/>
            <person name="Allen A.E."/>
            <person name="Amoutzias G."/>
            <person name="Anthouard V."/>
            <person name="Artiguenave F."/>
            <person name="Aury J.M."/>
            <person name="Badger J.H."/>
            <person name="Beszteri B."/>
            <person name="Billiau K."/>
            <person name="Bonnet E."/>
            <person name="Bothwell J.H."/>
            <person name="Bowler C."/>
            <person name="Boyen C."/>
            <person name="Brownlee C."/>
            <person name="Carrano C.J."/>
            <person name="Charrier B."/>
            <person name="Cho G.Y."/>
            <person name="Coelho S.M."/>
            <person name="Collen J."/>
            <person name="Corre E."/>
            <person name="Da Silva C."/>
            <person name="Delage L."/>
            <person name="Delaroque N."/>
            <person name="Dittami S.M."/>
            <person name="Doulbeau S."/>
            <person name="Elias M."/>
            <person name="Farnham G."/>
            <person name="Gachon C.M."/>
            <person name="Gschloessl B."/>
            <person name="Heesch S."/>
            <person name="Jabbari K."/>
            <person name="Jubin C."/>
            <person name="Kawai H."/>
            <person name="Kimura K."/>
            <person name="Kloareg B."/>
            <person name="Kupper F.C."/>
            <person name="Lang D."/>
            <person name="Le Bail A."/>
            <person name="Leblanc C."/>
            <person name="Lerouge P."/>
            <person name="Lohr M."/>
            <person name="Lopez P.J."/>
            <person name="Martens C."/>
            <person name="Maumus F."/>
            <person name="Michel G."/>
            <person name="Miranda-Saavedra D."/>
            <person name="Morales J."/>
            <person name="Moreau H."/>
            <person name="Motomura T."/>
            <person name="Nagasato C."/>
            <person name="Napoli C.A."/>
            <person name="Nelson D.R."/>
            <person name="Nyvall-Collen P."/>
            <person name="Peters A.F."/>
            <person name="Pommier C."/>
            <person name="Potin P."/>
            <person name="Poulain J."/>
            <person name="Quesneville H."/>
            <person name="Read B."/>
            <person name="Rensing S.A."/>
            <person name="Ritter A."/>
            <person name="Rousvoal S."/>
            <person name="Samanta M."/>
            <person name="Samson G."/>
            <person name="Schroeder D.C."/>
            <person name="Segurens B."/>
            <person name="Strittmatter M."/>
            <person name="Tonon T."/>
            <person name="Tregear J.W."/>
            <person name="Valentin K."/>
            <person name="von Dassow P."/>
            <person name="Yamagishi T."/>
            <person name="Van de Peer Y."/>
            <person name="Wincker P."/>
        </authorList>
    </citation>
    <scope>NUCLEOTIDE SEQUENCE [LARGE SCALE GENOMIC DNA]</scope>
    <source>
        <strain evidence="3">Ec32 / CCAP1310/4</strain>
    </source>
</reference>
<dbReference type="Proteomes" id="UP000002630">
    <property type="component" value="Linkage Group LG25"/>
</dbReference>
<accession>D8LHB8</accession>
<proteinExistence type="predicted"/>
<gene>
    <name evidence="2" type="ORF">Esi_0019_0172</name>
</gene>
<dbReference type="AlphaFoldDB" id="D8LHB8"/>
<feature type="compositionally biased region" description="Gly residues" evidence="1">
    <location>
        <begin position="314"/>
        <end position="325"/>
    </location>
</feature>
<feature type="compositionally biased region" description="Basic and acidic residues" evidence="1">
    <location>
        <begin position="147"/>
        <end position="163"/>
    </location>
</feature>
<name>D8LHB8_ECTSI</name>